<keyword evidence="9" id="KW-0503">Monooxygenase</keyword>
<feature type="compositionally biased region" description="Polar residues" evidence="12">
    <location>
        <begin position="24"/>
        <end position="35"/>
    </location>
</feature>
<keyword evidence="6" id="KW-1133">Transmembrane helix</keyword>
<evidence type="ECO:0000256" key="1">
    <source>
        <dbReference type="ARBA" id="ARBA00004167"/>
    </source>
</evidence>
<evidence type="ECO:0000256" key="7">
    <source>
        <dbReference type="ARBA" id="ARBA00023002"/>
    </source>
</evidence>
<feature type="binding site" description="axial binding residue" evidence="11">
    <location>
        <position position="125"/>
    </location>
    <ligand>
        <name>heme</name>
        <dbReference type="ChEBI" id="CHEBI:30413"/>
    </ligand>
    <ligandPart>
        <name>Fe</name>
        <dbReference type="ChEBI" id="CHEBI:18248"/>
    </ligandPart>
</feature>
<dbReference type="Pfam" id="PF00067">
    <property type="entry name" value="p450"/>
    <property type="match status" value="1"/>
</dbReference>
<evidence type="ECO:0000256" key="6">
    <source>
        <dbReference type="ARBA" id="ARBA00022989"/>
    </source>
</evidence>
<dbReference type="GO" id="GO:0016705">
    <property type="term" value="F:oxidoreductase activity, acting on paired donors, with incorporation or reduction of molecular oxygen"/>
    <property type="evidence" value="ECO:0007669"/>
    <property type="project" value="InterPro"/>
</dbReference>
<accession>A0AAW2IKP2</accession>
<comment type="subcellular location">
    <subcellularLocation>
        <location evidence="1">Membrane</location>
        <topology evidence="1">Single-pass membrane protein</topology>
    </subcellularLocation>
</comment>
<keyword evidence="4" id="KW-0812">Transmembrane</keyword>
<evidence type="ECO:0000256" key="12">
    <source>
        <dbReference type="SAM" id="MobiDB-lite"/>
    </source>
</evidence>
<comment type="similarity">
    <text evidence="2">Belongs to the cytochrome P450 family.</text>
</comment>
<evidence type="ECO:0000256" key="3">
    <source>
        <dbReference type="ARBA" id="ARBA00022617"/>
    </source>
</evidence>
<protein>
    <submittedName>
        <fullName evidence="13">Cytochrome</fullName>
    </submittedName>
</protein>
<keyword evidence="7" id="KW-0560">Oxidoreductase</keyword>
<name>A0AAW2IKP2_9LAMI</name>
<evidence type="ECO:0000256" key="11">
    <source>
        <dbReference type="PIRSR" id="PIRSR602401-1"/>
    </source>
</evidence>
<reference evidence="13" key="2">
    <citation type="journal article" date="2024" name="Plant">
        <title>Genomic evolution and insights into agronomic trait innovations of Sesamum species.</title>
        <authorList>
            <person name="Miao H."/>
            <person name="Wang L."/>
            <person name="Qu L."/>
            <person name="Liu H."/>
            <person name="Sun Y."/>
            <person name="Le M."/>
            <person name="Wang Q."/>
            <person name="Wei S."/>
            <person name="Zheng Y."/>
            <person name="Lin W."/>
            <person name="Duan Y."/>
            <person name="Cao H."/>
            <person name="Xiong S."/>
            <person name="Wang X."/>
            <person name="Wei L."/>
            <person name="Li C."/>
            <person name="Ma Q."/>
            <person name="Ju M."/>
            <person name="Zhao R."/>
            <person name="Li G."/>
            <person name="Mu C."/>
            <person name="Tian Q."/>
            <person name="Mei H."/>
            <person name="Zhang T."/>
            <person name="Gao T."/>
            <person name="Zhang H."/>
        </authorList>
    </citation>
    <scope>NUCLEOTIDE SEQUENCE</scope>
    <source>
        <strain evidence="13">G01</strain>
    </source>
</reference>
<evidence type="ECO:0000256" key="8">
    <source>
        <dbReference type="ARBA" id="ARBA00023004"/>
    </source>
</evidence>
<dbReference type="GO" id="GO:0020037">
    <property type="term" value="F:heme binding"/>
    <property type="evidence" value="ECO:0007669"/>
    <property type="project" value="InterPro"/>
</dbReference>
<evidence type="ECO:0000256" key="10">
    <source>
        <dbReference type="ARBA" id="ARBA00023136"/>
    </source>
</evidence>
<organism evidence="13">
    <name type="scientific">Sesamum angustifolium</name>
    <dbReference type="NCBI Taxonomy" id="2727405"/>
    <lineage>
        <taxon>Eukaryota</taxon>
        <taxon>Viridiplantae</taxon>
        <taxon>Streptophyta</taxon>
        <taxon>Embryophyta</taxon>
        <taxon>Tracheophyta</taxon>
        <taxon>Spermatophyta</taxon>
        <taxon>Magnoliopsida</taxon>
        <taxon>eudicotyledons</taxon>
        <taxon>Gunneridae</taxon>
        <taxon>Pentapetalae</taxon>
        <taxon>asterids</taxon>
        <taxon>lamiids</taxon>
        <taxon>Lamiales</taxon>
        <taxon>Pedaliaceae</taxon>
        <taxon>Sesamum</taxon>
    </lineage>
</organism>
<dbReference type="Gene3D" id="1.10.630.10">
    <property type="entry name" value="Cytochrome P450"/>
    <property type="match status" value="1"/>
</dbReference>
<evidence type="ECO:0000256" key="4">
    <source>
        <dbReference type="ARBA" id="ARBA00022692"/>
    </source>
</evidence>
<comment type="cofactor">
    <cofactor evidence="11">
        <name>heme</name>
        <dbReference type="ChEBI" id="CHEBI:30413"/>
    </cofactor>
</comment>
<proteinExistence type="inferred from homology"/>
<dbReference type="AlphaFoldDB" id="A0AAW2IKP2"/>
<keyword evidence="3 11" id="KW-0349">Heme</keyword>
<evidence type="ECO:0000256" key="5">
    <source>
        <dbReference type="ARBA" id="ARBA00022723"/>
    </source>
</evidence>
<dbReference type="SUPFAM" id="SSF48264">
    <property type="entry name" value="Cytochrome P450"/>
    <property type="match status" value="1"/>
</dbReference>
<dbReference type="GO" id="GO:0016020">
    <property type="term" value="C:membrane"/>
    <property type="evidence" value="ECO:0007669"/>
    <property type="project" value="UniProtKB-SubCell"/>
</dbReference>
<evidence type="ECO:0000256" key="2">
    <source>
        <dbReference type="ARBA" id="ARBA00010617"/>
    </source>
</evidence>
<gene>
    <name evidence="13" type="ORF">Sangu_2957100</name>
</gene>
<dbReference type="PANTHER" id="PTHR47950:SF4">
    <property type="entry name" value="GERANIOL 8-HYDROXYLASE-LIKE"/>
    <property type="match status" value="1"/>
</dbReference>
<dbReference type="InterPro" id="IPR002401">
    <property type="entry name" value="Cyt_P450_E_grp-I"/>
</dbReference>
<dbReference type="InterPro" id="IPR001128">
    <property type="entry name" value="Cyt_P450"/>
</dbReference>
<dbReference type="EMBL" id="JACGWK010001826">
    <property type="protein sequence ID" value="KAL0282343.1"/>
    <property type="molecule type" value="Genomic_DNA"/>
</dbReference>
<dbReference type="GO" id="GO:0005506">
    <property type="term" value="F:iron ion binding"/>
    <property type="evidence" value="ECO:0007669"/>
    <property type="project" value="InterPro"/>
</dbReference>
<keyword evidence="10" id="KW-0472">Membrane</keyword>
<dbReference type="GO" id="GO:0004497">
    <property type="term" value="F:monooxygenase activity"/>
    <property type="evidence" value="ECO:0007669"/>
    <property type="project" value="UniProtKB-KW"/>
</dbReference>
<feature type="region of interest" description="Disordered" evidence="12">
    <location>
        <begin position="1"/>
        <end position="36"/>
    </location>
</feature>
<evidence type="ECO:0000256" key="9">
    <source>
        <dbReference type="ARBA" id="ARBA00023033"/>
    </source>
</evidence>
<evidence type="ECO:0000313" key="13">
    <source>
        <dbReference type="EMBL" id="KAL0282343.1"/>
    </source>
</evidence>
<dbReference type="PANTHER" id="PTHR47950">
    <property type="entry name" value="CYTOCHROME P450, FAMILY 76, SUBFAMILY C, POLYPEPTIDE 5-RELATED"/>
    <property type="match status" value="1"/>
</dbReference>
<reference evidence="13" key="1">
    <citation type="submission" date="2020-06" db="EMBL/GenBank/DDBJ databases">
        <authorList>
            <person name="Li T."/>
            <person name="Hu X."/>
            <person name="Zhang T."/>
            <person name="Song X."/>
            <person name="Zhang H."/>
            <person name="Dai N."/>
            <person name="Sheng W."/>
            <person name="Hou X."/>
            <person name="Wei L."/>
        </authorList>
    </citation>
    <scope>NUCLEOTIDE SEQUENCE</scope>
    <source>
        <strain evidence="13">G01</strain>
        <tissue evidence="13">Leaf</tissue>
    </source>
</reference>
<sequence>MLGNIHSTQRHQHLNGGMGYGRAPSQSNRSVQGKTRTLRDNHTWRNNSRTRHRPTSIFNCSDKRNEDTPSQNTLEFGCNTWSISRDAKYWEKLTCFMPERFLNVDIDFKGNDFTFTPFSAGRSICPGTNLALR</sequence>
<keyword evidence="8 11" id="KW-0408">Iron</keyword>
<dbReference type="InterPro" id="IPR036396">
    <property type="entry name" value="Cyt_P450_sf"/>
</dbReference>
<comment type="caution">
    <text evidence="13">The sequence shown here is derived from an EMBL/GenBank/DDBJ whole genome shotgun (WGS) entry which is preliminary data.</text>
</comment>
<keyword evidence="5 11" id="KW-0479">Metal-binding</keyword>
<dbReference type="PRINTS" id="PR00463">
    <property type="entry name" value="EP450I"/>
</dbReference>